<evidence type="ECO:0000256" key="1">
    <source>
        <dbReference type="ARBA" id="ARBA00022730"/>
    </source>
</evidence>
<dbReference type="Proteomes" id="UP000259173">
    <property type="component" value="Unassembled WGS sequence"/>
</dbReference>
<organism evidence="6 7">
    <name type="scientific">Hyphomonas atlantica</name>
    <dbReference type="NCBI Taxonomy" id="1280948"/>
    <lineage>
        <taxon>Bacteria</taxon>
        <taxon>Pseudomonadati</taxon>
        <taxon>Pseudomonadota</taxon>
        <taxon>Alphaproteobacteria</taxon>
        <taxon>Hyphomonadales</taxon>
        <taxon>Hyphomonadaceae</taxon>
        <taxon>Hyphomonas</taxon>
    </lineage>
</organism>
<evidence type="ECO:0000256" key="2">
    <source>
        <dbReference type="ARBA" id="ARBA00022884"/>
    </source>
</evidence>
<evidence type="ECO:0000313" key="6">
    <source>
        <dbReference type="EMBL" id="HAE93251.1"/>
    </source>
</evidence>
<sequence>GRRNDMKKAIVTLAEGQSVDITTGL</sequence>
<dbReference type="InterPro" id="IPR012677">
    <property type="entry name" value="Nucleotide-bd_a/b_plait_sf"/>
</dbReference>
<evidence type="ECO:0000256" key="4">
    <source>
        <dbReference type="ARBA" id="ARBA00023274"/>
    </source>
</evidence>
<dbReference type="InterPro" id="IPR012678">
    <property type="entry name" value="Ribosomal_uL23/eL15/eS24_sf"/>
</dbReference>
<dbReference type="AlphaFoldDB" id="A0A3B9KX43"/>
<dbReference type="Gene3D" id="3.30.70.330">
    <property type="match status" value="1"/>
</dbReference>
<proteinExistence type="predicted"/>
<name>A0A3B9KX43_9PROT</name>
<dbReference type="InterPro" id="IPR001014">
    <property type="entry name" value="Ribosomal_uL23_CS"/>
</dbReference>
<protein>
    <recommendedName>
        <fullName evidence="5">50S ribosomal protein L23</fullName>
    </recommendedName>
</protein>
<feature type="non-terminal residue" evidence="6">
    <location>
        <position position="1"/>
    </location>
</feature>
<dbReference type="GO" id="GO:0019843">
    <property type="term" value="F:rRNA binding"/>
    <property type="evidence" value="ECO:0007669"/>
    <property type="project" value="UniProtKB-KW"/>
</dbReference>
<keyword evidence="1" id="KW-0699">rRNA-binding</keyword>
<comment type="caution">
    <text evidence="6">The sequence shown here is derived from an EMBL/GenBank/DDBJ whole genome shotgun (WGS) entry which is preliminary data.</text>
</comment>
<accession>A0A3B9KX43</accession>
<dbReference type="GO" id="GO:0005840">
    <property type="term" value="C:ribosome"/>
    <property type="evidence" value="ECO:0007669"/>
    <property type="project" value="UniProtKB-KW"/>
</dbReference>
<gene>
    <name evidence="6" type="primary">rplW</name>
    <name evidence="6" type="ORF">DCG65_01735</name>
</gene>
<evidence type="ECO:0000256" key="5">
    <source>
        <dbReference type="ARBA" id="ARBA00035481"/>
    </source>
</evidence>
<keyword evidence="4" id="KW-0687">Ribonucleoprotein</keyword>
<dbReference type="GO" id="GO:1990904">
    <property type="term" value="C:ribonucleoprotein complex"/>
    <property type="evidence" value="ECO:0007669"/>
    <property type="project" value="UniProtKB-KW"/>
</dbReference>
<keyword evidence="3 6" id="KW-0689">Ribosomal protein</keyword>
<reference evidence="6 7" key="1">
    <citation type="journal article" date="2018" name="Nat. Biotechnol.">
        <title>A standardized bacterial taxonomy based on genome phylogeny substantially revises the tree of life.</title>
        <authorList>
            <person name="Parks D.H."/>
            <person name="Chuvochina M."/>
            <person name="Waite D.W."/>
            <person name="Rinke C."/>
            <person name="Skarshewski A."/>
            <person name="Chaumeil P.A."/>
            <person name="Hugenholtz P."/>
        </authorList>
    </citation>
    <scope>NUCLEOTIDE SEQUENCE [LARGE SCALE GENOMIC DNA]</scope>
    <source>
        <strain evidence="6">UBA8557</strain>
    </source>
</reference>
<dbReference type="PROSITE" id="PS00050">
    <property type="entry name" value="RIBOSOMAL_L23"/>
    <property type="match status" value="1"/>
</dbReference>
<dbReference type="GO" id="GO:0003735">
    <property type="term" value="F:structural constituent of ribosome"/>
    <property type="evidence" value="ECO:0007669"/>
    <property type="project" value="InterPro"/>
</dbReference>
<dbReference type="SUPFAM" id="SSF54189">
    <property type="entry name" value="Ribosomal proteins S24e, L23 and L15e"/>
    <property type="match status" value="1"/>
</dbReference>
<evidence type="ECO:0000313" key="7">
    <source>
        <dbReference type="Proteomes" id="UP000259173"/>
    </source>
</evidence>
<evidence type="ECO:0000256" key="3">
    <source>
        <dbReference type="ARBA" id="ARBA00022980"/>
    </source>
</evidence>
<keyword evidence="2" id="KW-0694">RNA-binding</keyword>
<dbReference type="EMBL" id="DMBR01000051">
    <property type="protein sequence ID" value="HAE93251.1"/>
    <property type="molecule type" value="Genomic_DNA"/>
</dbReference>
<dbReference type="GO" id="GO:0006412">
    <property type="term" value="P:translation"/>
    <property type="evidence" value="ECO:0007669"/>
    <property type="project" value="InterPro"/>
</dbReference>